<dbReference type="InterPro" id="IPR003399">
    <property type="entry name" value="Mce/MlaD"/>
</dbReference>
<dbReference type="PROSITE" id="PS51257">
    <property type="entry name" value="PROKAR_LIPOPROTEIN"/>
    <property type="match status" value="1"/>
</dbReference>
<name>A0A6G9XTI0_NOCBR</name>
<evidence type="ECO:0000259" key="1">
    <source>
        <dbReference type="Pfam" id="PF02470"/>
    </source>
</evidence>
<feature type="domain" description="Mce/MlaD" evidence="1">
    <location>
        <begin position="38"/>
        <end position="113"/>
    </location>
</feature>
<accession>A0A6G9XTI0</accession>
<dbReference type="PANTHER" id="PTHR33371:SF15">
    <property type="entry name" value="LIPOPROTEIN LPRN"/>
    <property type="match status" value="1"/>
</dbReference>
<dbReference type="RefSeq" id="WP_167463353.1">
    <property type="nucleotide sequence ID" value="NZ_CP046171.1"/>
</dbReference>
<sequence>MTPRLRSWTTALVITAAALTGCSYNPAKLALLDRHAAPGYSITVEFDNALNLPIGARLVLDGAAIGTVVAIGLTETVVAVRADIDDGVRIPADSTATITQDTVLGDPYVKLDRPQQDSGIVLAAGARIDAAHTTAATSLEDTLAALSNFFGSGSLAQLQRAVARLDTALPPSLDDVRGLAEVLATDIRSLAGGTAQLDQTLADASATVTAIDRRTADIVATFTPEAMRMWGNLRILLGHIGVLLPSVGSVYNGGYWLVPMIDSLAGTVETVGGAAGTAAALDRFLRTTLLPLSRDPKVEVTSLVTDDGTEHIDAVADLLRMLGAVR</sequence>
<dbReference type="Pfam" id="PF02470">
    <property type="entry name" value="MlaD"/>
    <property type="match status" value="1"/>
</dbReference>
<proteinExistence type="predicted"/>
<organism evidence="2 3">
    <name type="scientific">Nocardia brasiliensis</name>
    <dbReference type="NCBI Taxonomy" id="37326"/>
    <lineage>
        <taxon>Bacteria</taxon>
        <taxon>Bacillati</taxon>
        <taxon>Actinomycetota</taxon>
        <taxon>Actinomycetes</taxon>
        <taxon>Mycobacteriales</taxon>
        <taxon>Nocardiaceae</taxon>
        <taxon>Nocardia</taxon>
    </lineage>
</organism>
<evidence type="ECO:0000313" key="2">
    <source>
        <dbReference type="EMBL" id="QIS04234.1"/>
    </source>
</evidence>
<dbReference type="PANTHER" id="PTHR33371">
    <property type="entry name" value="INTERMEMBRANE PHOSPHOLIPID TRANSPORT SYSTEM BINDING PROTEIN MLAD-RELATED"/>
    <property type="match status" value="1"/>
</dbReference>
<dbReference type="Proteomes" id="UP000501705">
    <property type="component" value="Chromosome"/>
</dbReference>
<dbReference type="InterPro" id="IPR052336">
    <property type="entry name" value="MlaD_Phospholipid_Transporter"/>
</dbReference>
<protein>
    <submittedName>
        <fullName evidence="2">MCE family protein</fullName>
    </submittedName>
</protein>
<evidence type="ECO:0000313" key="3">
    <source>
        <dbReference type="Proteomes" id="UP000501705"/>
    </source>
</evidence>
<gene>
    <name evidence="2" type="ORF">F5X71_19550</name>
</gene>
<reference evidence="2 3" key="1">
    <citation type="journal article" date="2019" name="ACS Chem. Biol.">
        <title>Identification and Mobilization of a Cryptic Antibiotic Biosynthesis Gene Locus from a Human-Pathogenic Nocardia Isolate.</title>
        <authorList>
            <person name="Herisse M."/>
            <person name="Ishida K."/>
            <person name="Porter J.L."/>
            <person name="Howden B."/>
            <person name="Hertweck C."/>
            <person name="Stinear T.P."/>
            <person name="Pidot S.J."/>
        </authorList>
    </citation>
    <scope>NUCLEOTIDE SEQUENCE [LARGE SCALE GENOMIC DNA]</scope>
    <source>
        <strain evidence="2 3">AUSMDU00024985</strain>
    </source>
</reference>
<dbReference type="EMBL" id="CP046171">
    <property type="protein sequence ID" value="QIS04234.1"/>
    <property type="molecule type" value="Genomic_DNA"/>
</dbReference>
<dbReference type="GO" id="GO:0005576">
    <property type="term" value="C:extracellular region"/>
    <property type="evidence" value="ECO:0007669"/>
    <property type="project" value="TreeGrafter"/>
</dbReference>
<dbReference type="AlphaFoldDB" id="A0A6G9XTI0"/>